<evidence type="ECO:0000256" key="1">
    <source>
        <dbReference type="SAM" id="Coils"/>
    </source>
</evidence>
<comment type="caution">
    <text evidence="2">The sequence shown here is derived from an EMBL/GenBank/DDBJ whole genome shotgun (WGS) entry which is preliminary data.</text>
</comment>
<sequence>MWILRYWVSLDGNFRLVRKAKKVDPNDISFTNGIMFYVEDEDYGVWVNLPDNNKRNTSGEKPQCDNHKAAADRFAKFGGLDVTGLIGVSCGRHTCYIPGGVADLKKGEKFAIGDYALAHVIELLLRHGAIPIGFTYDIWCHYIAKFKERAGRLPERLAIPADLDLVGAIPKFHIQGHTQECKVRWSLNNMPHVGRMEGEGVERGWAAFNQTSGSNSEKSPAFRHDSMNYLLNSWNLEKRDRMGPYLDEHFKSTKKMYIKQKVVFEELHAVIPVDIRTTWEGTSTEPTKVNGKWTSPFEFTEAQAQKIQQVLHEERQKESAAAPEPSCRTGATKWLLNAIEIENQLAALEQEEAKLDPVASYHRQNALNDKKKALTKRVNAHREERETFMPGMGEPDHPELPNVLANLEHVELALPSSYEACNLARASLDKLAAVEGKLRRAACGDALQGLKNLLGWKAQALRWKKANTAGEIMTTRAEGALKDHNEKVKQARQRYDRSWRALMRLNLQDSDSDTYRKLEDHDLKNLKDYLADDSIALGQGYASLPWIWRTGAAYNDKTWQIEGAGFITLWIIDLWLTARNVALRVEWFRARQRCKQWEEELVLLKRDMAMAARSLVTMQSIWQWKAAADDLSHGMREYANRTARFYEKQKGNLIQRCSKHITDPIVELKWATEHWPTSQALD</sequence>
<dbReference type="PANTHER" id="PTHR33104">
    <property type="entry name" value="SI:DKEY-29D5.2"/>
    <property type="match status" value="1"/>
</dbReference>
<dbReference type="AlphaFoldDB" id="A0A8H3HG36"/>
<feature type="coiled-coil region" evidence="1">
    <location>
        <begin position="331"/>
        <end position="384"/>
    </location>
</feature>
<evidence type="ECO:0000313" key="3">
    <source>
        <dbReference type="Proteomes" id="UP000663853"/>
    </source>
</evidence>
<protein>
    <submittedName>
        <fullName evidence="2">Uncharacterized protein</fullName>
    </submittedName>
</protein>
<organism evidence="2 3">
    <name type="scientific">Rhizoctonia solani</name>
    <dbReference type="NCBI Taxonomy" id="456999"/>
    <lineage>
        <taxon>Eukaryota</taxon>
        <taxon>Fungi</taxon>
        <taxon>Dikarya</taxon>
        <taxon>Basidiomycota</taxon>
        <taxon>Agaricomycotina</taxon>
        <taxon>Agaricomycetes</taxon>
        <taxon>Cantharellales</taxon>
        <taxon>Ceratobasidiaceae</taxon>
        <taxon>Rhizoctonia</taxon>
    </lineage>
</organism>
<evidence type="ECO:0000313" key="2">
    <source>
        <dbReference type="EMBL" id="CAE6509660.1"/>
    </source>
</evidence>
<reference evidence="2" key="1">
    <citation type="submission" date="2021-01" db="EMBL/GenBank/DDBJ databases">
        <authorList>
            <person name="Kaushik A."/>
        </authorList>
    </citation>
    <scope>NUCLEOTIDE SEQUENCE</scope>
    <source>
        <strain evidence="2">AG6-10EEA</strain>
    </source>
</reference>
<dbReference type="EMBL" id="CAJMXA010003653">
    <property type="protein sequence ID" value="CAE6509660.1"/>
    <property type="molecule type" value="Genomic_DNA"/>
</dbReference>
<keyword evidence="1" id="KW-0175">Coiled coil</keyword>
<name>A0A8H3HG36_9AGAM</name>
<dbReference type="Pfam" id="PF18758">
    <property type="entry name" value="KDZ"/>
    <property type="match status" value="1"/>
</dbReference>
<dbReference type="InterPro" id="IPR040521">
    <property type="entry name" value="KDZ"/>
</dbReference>
<gene>
    <name evidence="2" type="ORF">RDB_LOCUS125509</name>
</gene>
<accession>A0A8H3HG36</accession>
<proteinExistence type="predicted"/>
<dbReference type="Proteomes" id="UP000663853">
    <property type="component" value="Unassembled WGS sequence"/>
</dbReference>
<dbReference type="PANTHER" id="PTHR33104:SF2">
    <property type="entry name" value="CXC3 LIKE CYSTEINE CLUSTER DOMAIN-CONTAINING PROTEIN"/>
    <property type="match status" value="1"/>
</dbReference>